<keyword evidence="2" id="KW-1185">Reference proteome</keyword>
<protein>
    <submittedName>
        <fullName evidence="1">BQ5605_C001g00018 protein</fullName>
    </submittedName>
</protein>
<dbReference type="Proteomes" id="UP000249464">
    <property type="component" value="Unassembled WGS sequence"/>
</dbReference>
<organism evidence="1 2">
    <name type="scientific">Microbotryum silenes-dioicae</name>
    <dbReference type="NCBI Taxonomy" id="796604"/>
    <lineage>
        <taxon>Eukaryota</taxon>
        <taxon>Fungi</taxon>
        <taxon>Dikarya</taxon>
        <taxon>Basidiomycota</taxon>
        <taxon>Pucciniomycotina</taxon>
        <taxon>Microbotryomycetes</taxon>
        <taxon>Microbotryales</taxon>
        <taxon>Microbotryaceae</taxon>
        <taxon>Microbotryum</taxon>
    </lineage>
</organism>
<gene>
    <name evidence="1" type="primary">BQ5605_C001g00018</name>
    <name evidence="1" type="ORF">BQ5605_C001G00018</name>
</gene>
<accession>A0A2X0M642</accession>
<reference evidence="1 2" key="1">
    <citation type="submission" date="2016-11" db="EMBL/GenBank/DDBJ databases">
        <authorList>
            <person name="Jaros S."/>
            <person name="Januszkiewicz K."/>
            <person name="Wedrychowicz H."/>
        </authorList>
    </citation>
    <scope>NUCLEOTIDE SEQUENCE [LARGE SCALE GENOMIC DNA]</scope>
</reference>
<name>A0A2X0M642_9BASI</name>
<proteinExistence type="predicted"/>
<dbReference type="AlphaFoldDB" id="A0A2X0M642"/>
<sequence>MWRAASRARSRVFPTIDVVHVLDEALHQGEGRRRHFSPSLPPTLSRRRSLARIHLVRRVVDQHVGETRPDSMAILADTAGKVLNHSECYNQTRGL</sequence>
<evidence type="ECO:0000313" key="1">
    <source>
        <dbReference type="EMBL" id="SGY43360.1"/>
    </source>
</evidence>
<dbReference type="EMBL" id="FQNC01000043">
    <property type="protein sequence ID" value="SGY43360.1"/>
    <property type="molecule type" value="Genomic_DNA"/>
</dbReference>
<evidence type="ECO:0000313" key="2">
    <source>
        <dbReference type="Proteomes" id="UP000249464"/>
    </source>
</evidence>